<reference evidence="2 3" key="1">
    <citation type="submission" date="2019-02" db="EMBL/GenBank/DDBJ databases">
        <title>Genomic Encyclopedia of Type Strains, Phase IV (KMG-IV): sequencing the most valuable type-strain genomes for metagenomic binning, comparative biology and taxonomic classification.</title>
        <authorList>
            <person name="Goeker M."/>
        </authorList>
    </citation>
    <scope>NUCLEOTIDE SEQUENCE [LARGE SCALE GENOMIC DNA]</scope>
    <source>
        <strain evidence="2 3">DSM 21056</strain>
    </source>
</reference>
<keyword evidence="1" id="KW-0812">Transmembrane</keyword>
<dbReference type="NCBIfam" id="TIGR02532">
    <property type="entry name" value="IV_pilin_GFxxxE"/>
    <property type="match status" value="1"/>
</dbReference>
<dbReference type="EMBL" id="SHLI01000001">
    <property type="protein sequence ID" value="RZU98035.1"/>
    <property type="molecule type" value="Genomic_DNA"/>
</dbReference>
<gene>
    <name evidence="2" type="ORF">EV698_0271</name>
</gene>
<name>A0A4V2GJ19_9GAMM</name>
<dbReference type="AlphaFoldDB" id="A0A4V2GJ19"/>
<dbReference type="Proteomes" id="UP000292298">
    <property type="component" value="Unassembled WGS sequence"/>
</dbReference>
<sequence>MRVTKNPRSPSNQAGSSLIEVLVASAILGVGLLGLILGQTRAGIDLRHSQWRTDALFLAIDLAEQVRAYGPSGLPTSRRSAWRDRVVKRLPDGEATVEWPAEAGGSGTITLVWRLPGNAGDAELRYVFFS</sequence>
<keyword evidence="3" id="KW-1185">Reference proteome</keyword>
<protein>
    <submittedName>
        <fullName evidence="2">Type IV pilus assembly protein PilV</fullName>
    </submittedName>
</protein>
<keyword evidence="1" id="KW-0472">Membrane</keyword>
<keyword evidence="1" id="KW-1133">Transmembrane helix</keyword>
<dbReference type="RefSeq" id="WP_130502381.1">
    <property type="nucleotide sequence ID" value="NZ_SHLI01000001.1"/>
</dbReference>
<dbReference type="Pfam" id="PF07963">
    <property type="entry name" value="N_methyl"/>
    <property type="match status" value="1"/>
</dbReference>
<comment type="caution">
    <text evidence="2">The sequence shown here is derived from an EMBL/GenBank/DDBJ whole genome shotgun (WGS) entry which is preliminary data.</text>
</comment>
<organism evidence="2 3">
    <name type="scientific">Spiribacter vilamensis</name>
    <dbReference type="NCBI Taxonomy" id="531306"/>
    <lineage>
        <taxon>Bacteria</taxon>
        <taxon>Pseudomonadati</taxon>
        <taxon>Pseudomonadota</taxon>
        <taxon>Gammaproteobacteria</taxon>
        <taxon>Chromatiales</taxon>
        <taxon>Ectothiorhodospiraceae</taxon>
        <taxon>Spiribacter</taxon>
    </lineage>
</organism>
<evidence type="ECO:0000256" key="1">
    <source>
        <dbReference type="SAM" id="Phobius"/>
    </source>
</evidence>
<accession>A0A4V2GJ19</accession>
<evidence type="ECO:0000313" key="3">
    <source>
        <dbReference type="Proteomes" id="UP000292298"/>
    </source>
</evidence>
<dbReference type="OrthoDB" id="9801656at2"/>
<proteinExistence type="predicted"/>
<feature type="transmembrane region" description="Helical" evidence="1">
    <location>
        <begin position="17"/>
        <end position="37"/>
    </location>
</feature>
<evidence type="ECO:0000313" key="2">
    <source>
        <dbReference type="EMBL" id="RZU98035.1"/>
    </source>
</evidence>
<dbReference type="InterPro" id="IPR012902">
    <property type="entry name" value="N_methyl_site"/>
</dbReference>